<dbReference type="InterPro" id="IPR003481">
    <property type="entry name" value="FliD_N"/>
</dbReference>
<evidence type="ECO:0000259" key="6">
    <source>
        <dbReference type="Pfam" id="PF02465"/>
    </source>
</evidence>
<dbReference type="RefSeq" id="WP_013059753.1">
    <property type="nucleotide sequence ID" value="NZ_CP194346.1"/>
</dbReference>
<sequence length="598" mass="65549">MVRVSGLASGMDIDQIVSDLMKAERMPIDKMKKQKQTLEWQRDDYRSMNLLLSEFNNLAFNMTLQSSYSSKTVSSSDETKVKAGATSSAGNASYTLSNVTMATAAQNISNGNISEGTIDPAKSLWEQKNLLGSAWSGKEVKQPDITISDDTKTAKLSKGAIFEGSLPSSIQVKNGESSQEFNIKTTGDPTLIGENDVFVNMNTGEMTFGSTLTNGSTVQGFTYKQNVLQFSITTYDSSGKATGDNADGSMSFEFDGSASLNTVLTQLSNSKVGISAFYDEGTDKVVFTRKDTGDLSKAGGAGGQKMVFSGAFLTNFLKLDTQKETGGTDAKFTLNGLETTRKSNTFTTGGVTYTLQNNFTGDVRVNVSNDTQKVFDTIKDFVTKYNELIEKINGKITEERDRNYQPLTDEEREKLTDKQAEQWDEKAKSGLLKGDSILSSGLNQMRSNWYASVSGVSGAFSQLTDIGISTSANYSDRGKLVIEGDGTKLKEAIEKDPQSVMDLFMKSGSITSEKGIVRRLRDTITQTVSKVEQRAGRSTWTSEQFLLGRNLKSVNRQITSFESRLTQVEDRYYRQFTAMEKAIQNANAQSAQLSQYFS</sequence>
<keyword evidence="5" id="KW-0964">Secreted</keyword>
<dbReference type="EMBL" id="JACJHT010000004">
    <property type="protein sequence ID" value="MBA9041393.1"/>
    <property type="molecule type" value="Genomic_DNA"/>
</dbReference>
<comment type="subunit">
    <text evidence="2 5">Homopentamer.</text>
</comment>
<keyword evidence="8" id="KW-0282">Flagellum</keyword>
<dbReference type="AlphaFoldDB" id="A0A7W3NEB9"/>
<protein>
    <recommendedName>
        <fullName evidence="5">Flagellar hook-associated protein 2</fullName>
        <shortName evidence="5">HAP2</shortName>
    </recommendedName>
    <alternativeName>
        <fullName evidence="5">Flagellar cap protein</fullName>
    </alternativeName>
</protein>
<dbReference type="GO" id="GO:0009424">
    <property type="term" value="C:bacterial-type flagellum hook"/>
    <property type="evidence" value="ECO:0007669"/>
    <property type="project" value="UniProtKB-UniRule"/>
</dbReference>
<accession>A0A7W3NEB9</accession>
<evidence type="ECO:0000256" key="4">
    <source>
        <dbReference type="ARBA" id="ARBA00023143"/>
    </source>
</evidence>
<dbReference type="PANTHER" id="PTHR30288:SF0">
    <property type="entry name" value="FLAGELLAR HOOK-ASSOCIATED PROTEIN 2"/>
    <property type="match status" value="1"/>
</dbReference>
<keyword evidence="3" id="KW-0175">Coiled coil</keyword>
<dbReference type="GO" id="GO:0005576">
    <property type="term" value="C:extracellular region"/>
    <property type="evidence" value="ECO:0007669"/>
    <property type="project" value="UniProtKB-SubCell"/>
</dbReference>
<gene>
    <name evidence="8" type="ORF">HNP21_004513</name>
</gene>
<dbReference type="Pfam" id="PF02465">
    <property type="entry name" value="FliD_N"/>
    <property type="match status" value="1"/>
</dbReference>
<organism evidence="8 9">
    <name type="scientific">Priestia aryabhattai</name>
    <name type="common">Bacillus aryabhattai</name>
    <dbReference type="NCBI Taxonomy" id="412384"/>
    <lineage>
        <taxon>Bacteria</taxon>
        <taxon>Bacillati</taxon>
        <taxon>Bacillota</taxon>
        <taxon>Bacilli</taxon>
        <taxon>Bacillales</taxon>
        <taxon>Bacillaceae</taxon>
        <taxon>Priestia</taxon>
    </lineage>
</organism>
<feature type="domain" description="Flagellar hook-associated protein 2 C-terminal" evidence="7">
    <location>
        <begin position="327"/>
        <end position="587"/>
    </location>
</feature>
<feature type="domain" description="Flagellar hook-associated protein 2 N-terminal" evidence="6">
    <location>
        <begin position="9"/>
        <end position="104"/>
    </location>
</feature>
<keyword evidence="8" id="KW-0969">Cilium</keyword>
<dbReference type="InterPro" id="IPR040026">
    <property type="entry name" value="FliD"/>
</dbReference>
<proteinExistence type="inferred from homology"/>
<dbReference type="GO" id="GO:0009421">
    <property type="term" value="C:bacterial-type flagellum filament cap"/>
    <property type="evidence" value="ECO:0007669"/>
    <property type="project" value="InterPro"/>
</dbReference>
<name>A0A7W3NEB9_PRIAR</name>
<evidence type="ECO:0000313" key="9">
    <source>
        <dbReference type="Proteomes" id="UP000543174"/>
    </source>
</evidence>
<evidence type="ECO:0000256" key="1">
    <source>
        <dbReference type="ARBA" id="ARBA00009764"/>
    </source>
</evidence>
<dbReference type="InterPro" id="IPR010809">
    <property type="entry name" value="FliD_C"/>
</dbReference>
<keyword evidence="9" id="KW-1185">Reference proteome</keyword>
<evidence type="ECO:0000256" key="2">
    <source>
        <dbReference type="ARBA" id="ARBA00011255"/>
    </source>
</evidence>
<evidence type="ECO:0000256" key="5">
    <source>
        <dbReference type="RuleBase" id="RU362066"/>
    </source>
</evidence>
<dbReference type="Pfam" id="PF07195">
    <property type="entry name" value="FliD_C"/>
    <property type="match status" value="1"/>
</dbReference>
<dbReference type="GO" id="GO:0071973">
    <property type="term" value="P:bacterial-type flagellum-dependent cell motility"/>
    <property type="evidence" value="ECO:0007669"/>
    <property type="project" value="TreeGrafter"/>
</dbReference>
<dbReference type="PANTHER" id="PTHR30288">
    <property type="entry name" value="FLAGELLAR CAP/ASSEMBLY PROTEIN FLID"/>
    <property type="match status" value="1"/>
</dbReference>
<comment type="caution">
    <text evidence="8">The sequence shown here is derived from an EMBL/GenBank/DDBJ whole genome shotgun (WGS) entry which is preliminary data.</text>
</comment>
<evidence type="ECO:0000313" key="8">
    <source>
        <dbReference type="EMBL" id="MBA9041393.1"/>
    </source>
</evidence>
<comment type="similarity">
    <text evidence="1 5">Belongs to the FliD family.</text>
</comment>
<comment type="function">
    <text evidence="5">Required for morphogenesis and for the elongation of the flagellar filament by facilitating polymerization of the flagellin monomers at the tip of growing filament. Forms a capping structure, which prevents flagellin subunits (transported through the central channel of the flagellum) from leaking out without polymerization at the distal end.</text>
</comment>
<evidence type="ECO:0000256" key="3">
    <source>
        <dbReference type="ARBA" id="ARBA00023054"/>
    </source>
</evidence>
<keyword evidence="8" id="KW-0966">Cell projection</keyword>
<comment type="subcellular location">
    <subcellularLocation>
        <location evidence="5">Secreted</location>
    </subcellularLocation>
    <subcellularLocation>
        <location evidence="5">Bacterial flagellum</location>
    </subcellularLocation>
</comment>
<dbReference type="GO" id="GO:0007155">
    <property type="term" value="P:cell adhesion"/>
    <property type="evidence" value="ECO:0007669"/>
    <property type="project" value="InterPro"/>
</dbReference>
<evidence type="ECO:0000259" key="7">
    <source>
        <dbReference type="Pfam" id="PF07195"/>
    </source>
</evidence>
<keyword evidence="4 5" id="KW-0975">Bacterial flagellum</keyword>
<reference evidence="8" key="1">
    <citation type="submission" date="2020-08" db="EMBL/GenBank/DDBJ databases">
        <title>Functional genomics of gut bacteria from endangered species of beetles.</title>
        <authorList>
            <person name="Carlos-Shanley C."/>
        </authorList>
    </citation>
    <scope>NUCLEOTIDE SEQUENCE [LARGE SCALE GENOMIC DNA]</scope>
    <source>
        <strain evidence="8">S00060</strain>
    </source>
</reference>
<dbReference type="Proteomes" id="UP000543174">
    <property type="component" value="Unassembled WGS sequence"/>
</dbReference>